<dbReference type="Proteomes" id="UP000269721">
    <property type="component" value="Unassembled WGS sequence"/>
</dbReference>
<evidence type="ECO:0000313" key="4">
    <source>
        <dbReference type="EMBL" id="RKO90413.1"/>
    </source>
</evidence>
<dbReference type="InterPro" id="IPR036882">
    <property type="entry name" value="Alba-like_dom_sf"/>
</dbReference>
<dbReference type="GO" id="GO:0003676">
    <property type="term" value="F:nucleic acid binding"/>
    <property type="evidence" value="ECO:0007669"/>
    <property type="project" value="InterPro"/>
</dbReference>
<proteinExistence type="predicted"/>
<dbReference type="GO" id="GO:0000172">
    <property type="term" value="C:ribonuclease MRP complex"/>
    <property type="evidence" value="ECO:0007669"/>
    <property type="project" value="InterPro"/>
</dbReference>
<comment type="subcellular location">
    <subcellularLocation>
        <location evidence="1">Nucleus</location>
        <location evidence="1">Nucleolus</location>
    </subcellularLocation>
</comment>
<protein>
    <submittedName>
        <fullName evidence="4">Uncharacterized protein</fullName>
    </submittedName>
</protein>
<feature type="non-terminal residue" evidence="4">
    <location>
        <position position="1"/>
    </location>
</feature>
<evidence type="ECO:0000256" key="3">
    <source>
        <dbReference type="ARBA" id="ARBA00023242"/>
    </source>
</evidence>
<dbReference type="OrthoDB" id="416729at2759"/>
<dbReference type="SUPFAM" id="SSF82704">
    <property type="entry name" value="AlbA-like"/>
    <property type="match status" value="1"/>
</dbReference>
<dbReference type="InterPro" id="IPR014612">
    <property type="entry name" value="Pop7/Rpp20"/>
</dbReference>
<evidence type="ECO:0000313" key="5">
    <source>
        <dbReference type="Proteomes" id="UP000269721"/>
    </source>
</evidence>
<keyword evidence="2" id="KW-0819">tRNA processing</keyword>
<dbReference type="PANTHER" id="PTHR15314:SF1">
    <property type="entry name" value="RIBONUCLEASE P PROTEIN SUBUNIT P20"/>
    <property type="match status" value="1"/>
</dbReference>
<dbReference type="EMBL" id="KZ995571">
    <property type="protein sequence ID" value="RKO90413.1"/>
    <property type="molecule type" value="Genomic_DNA"/>
</dbReference>
<name>A0A4P9WF95_9FUNG</name>
<dbReference type="PANTHER" id="PTHR15314">
    <property type="entry name" value="RIBONUCLEASE P PROTEIN SUBUNIT P20"/>
    <property type="match status" value="1"/>
</dbReference>
<organism evidence="4 5">
    <name type="scientific">Blyttiomyces helicus</name>
    <dbReference type="NCBI Taxonomy" id="388810"/>
    <lineage>
        <taxon>Eukaryota</taxon>
        <taxon>Fungi</taxon>
        <taxon>Fungi incertae sedis</taxon>
        <taxon>Chytridiomycota</taxon>
        <taxon>Chytridiomycota incertae sedis</taxon>
        <taxon>Chytridiomycetes</taxon>
        <taxon>Chytridiomycetes incertae sedis</taxon>
        <taxon>Blyttiomyces</taxon>
    </lineage>
</organism>
<dbReference type="Gene3D" id="3.30.110.20">
    <property type="entry name" value="Alba-like domain"/>
    <property type="match status" value="1"/>
</dbReference>
<dbReference type="GO" id="GO:0001682">
    <property type="term" value="P:tRNA 5'-leader removal"/>
    <property type="evidence" value="ECO:0007669"/>
    <property type="project" value="InterPro"/>
</dbReference>
<keyword evidence="5" id="KW-1185">Reference proteome</keyword>
<dbReference type="PIRSF" id="PIRSF036572">
    <property type="entry name" value="RPP20"/>
    <property type="match status" value="1"/>
</dbReference>
<gene>
    <name evidence="4" type="ORF">BDK51DRAFT_11793</name>
</gene>
<feature type="non-terminal residue" evidence="4">
    <location>
        <position position="88"/>
    </location>
</feature>
<dbReference type="GO" id="GO:0005655">
    <property type="term" value="C:nucleolar ribonuclease P complex"/>
    <property type="evidence" value="ECO:0007669"/>
    <property type="project" value="InterPro"/>
</dbReference>
<accession>A0A4P9WF95</accession>
<sequence length="88" mass="9720">KRAPQRPPTLKTDIYVSRKTPFKAFVARAQKLIDADDFTSITVHGLGAALTRAIEVALRLKEANGERIAWVVTTSTESLVDDVEPEDL</sequence>
<reference evidence="5" key="1">
    <citation type="journal article" date="2018" name="Nat. Microbiol.">
        <title>Leveraging single-cell genomics to expand the fungal tree of life.</title>
        <authorList>
            <person name="Ahrendt S.R."/>
            <person name="Quandt C.A."/>
            <person name="Ciobanu D."/>
            <person name="Clum A."/>
            <person name="Salamov A."/>
            <person name="Andreopoulos B."/>
            <person name="Cheng J.F."/>
            <person name="Woyke T."/>
            <person name="Pelin A."/>
            <person name="Henrissat B."/>
            <person name="Reynolds N.K."/>
            <person name="Benny G.L."/>
            <person name="Smith M.E."/>
            <person name="James T.Y."/>
            <person name="Grigoriev I.V."/>
        </authorList>
    </citation>
    <scope>NUCLEOTIDE SEQUENCE [LARGE SCALE GENOMIC DNA]</scope>
</reference>
<evidence type="ECO:0000256" key="2">
    <source>
        <dbReference type="ARBA" id="ARBA00022694"/>
    </source>
</evidence>
<evidence type="ECO:0000256" key="1">
    <source>
        <dbReference type="ARBA" id="ARBA00004604"/>
    </source>
</evidence>
<keyword evidence="3" id="KW-0539">Nucleus</keyword>
<dbReference type="Pfam" id="PF12328">
    <property type="entry name" value="Rpp20"/>
    <property type="match status" value="1"/>
</dbReference>
<dbReference type="AlphaFoldDB" id="A0A4P9WF95"/>